<feature type="region of interest" description="Disordered" evidence="1">
    <location>
        <begin position="103"/>
        <end position="138"/>
    </location>
</feature>
<reference evidence="2" key="1">
    <citation type="submission" date="2016-10" db="EMBL/GenBank/DDBJ databases">
        <title>Sequence of Gallionella enrichment culture.</title>
        <authorList>
            <person name="Poehlein A."/>
            <person name="Muehling M."/>
            <person name="Daniel R."/>
        </authorList>
    </citation>
    <scope>NUCLEOTIDE SEQUENCE</scope>
</reference>
<sequence>MVRGPRRQHCAWRHFVPRAGGDRRHDHAQLRRHQCCHGHPRRQRHHFLLRPADRLSRRQMRHRHRSSDARRRLRLHRLDDYLADLRILHLHFLCDRSRHSRNRAGNVFRNPAPGRLPHQRRRHHSAGHPRHHADQPLPVVDTAAVDRSSHHALRGDRLRQSALLYGVDKICRRAWQRCGPSRSVIVRHRRFGGVFAGGADRRAGRLSALPSA</sequence>
<accession>A0A1J5P5X6</accession>
<organism evidence="2">
    <name type="scientific">mine drainage metagenome</name>
    <dbReference type="NCBI Taxonomy" id="410659"/>
    <lineage>
        <taxon>unclassified sequences</taxon>
        <taxon>metagenomes</taxon>
        <taxon>ecological metagenomes</taxon>
    </lineage>
</organism>
<dbReference type="AlphaFoldDB" id="A0A1J5P5X6"/>
<gene>
    <name evidence="2" type="ORF">GALL_514900</name>
</gene>
<name>A0A1J5P5X6_9ZZZZ</name>
<protein>
    <submittedName>
        <fullName evidence="2">Uncharacterized protein</fullName>
    </submittedName>
</protein>
<comment type="caution">
    <text evidence="2">The sequence shown here is derived from an EMBL/GenBank/DDBJ whole genome shotgun (WGS) entry which is preliminary data.</text>
</comment>
<dbReference type="EMBL" id="MLJW01006255">
    <property type="protein sequence ID" value="OIQ66937.1"/>
    <property type="molecule type" value="Genomic_DNA"/>
</dbReference>
<feature type="compositionally biased region" description="Basic residues" evidence="1">
    <location>
        <begin position="117"/>
        <end position="131"/>
    </location>
</feature>
<evidence type="ECO:0000313" key="2">
    <source>
        <dbReference type="EMBL" id="OIQ66937.1"/>
    </source>
</evidence>
<feature type="region of interest" description="Disordered" evidence="1">
    <location>
        <begin position="48"/>
        <end position="69"/>
    </location>
</feature>
<proteinExistence type="predicted"/>
<evidence type="ECO:0000256" key="1">
    <source>
        <dbReference type="SAM" id="MobiDB-lite"/>
    </source>
</evidence>